<dbReference type="EMBL" id="CZPT02000526">
    <property type="protein sequence ID" value="SCU66290.1"/>
    <property type="molecule type" value="Genomic_DNA"/>
</dbReference>
<evidence type="ECO:0000313" key="3">
    <source>
        <dbReference type="Proteomes" id="UP000195570"/>
    </source>
</evidence>
<keyword evidence="3" id="KW-1185">Reference proteome</keyword>
<gene>
    <name evidence="2" type="ORF">TEOVI_000717700</name>
</gene>
<evidence type="ECO:0000256" key="1">
    <source>
        <dbReference type="SAM" id="MobiDB-lite"/>
    </source>
</evidence>
<accession>A0A1G4I3J3</accession>
<evidence type="ECO:0000313" key="2">
    <source>
        <dbReference type="EMBL" id="SCU66290.1"/>
    </source>
</evidence>
<protein>
    <submittedName>
        <fullName evidence="2">Uncharacterized protein</fullName>
    </submittedName>
</protein>
<organism evidence="2 3">
    <name type="scientific">Trypanosoma equiperdum</name>
    <dbReference type="NCBI Taxonomy" id="5694"/>
    <lineage>
        <taxon>Eukaryota</taxon>
        <taxon>Discoba</taxon>
        <taxon>Euglenozoa</taxon>
        <taxon>Kinetoplastea</taxon>
        <taxon>Metakinetoplastina</taxon>
        <taxon>Trypanosomatida</taxon>
        <taxon>Trypanosomatidae</taxon>
        <taxon>Trypanosoma</taxon>
    </lineage>
</organism>
<dbReference type="RefSeq" id="XP_067077750.1">
    <property type="nucleotide sequence ID" value="XM_067221649.1"/>
</dbReference>
<proteinExistence type="predicted"/>
<feature type="compositionally biased region" description="Basic and acidic residues" evidence="1">
    <location>
        <begin position="51"/>
        <end position="65"/>
    </location>
</feature>
<dbReference type="VEuPathDB" id="TriTrypDB:TEOVI_000717700"/>
<comment type="caution">
    <text evidence="2">The sequence shown here is derived from an EMBL/GenBank/DDBJ whole genome shotgun (WGS) entry which is preliminary data.</text>
</comment>
<feature type="region of interest" description="Disordered" evidence="1">
    <location>
        <begin position="1"/>
        <end position="65"/>
    </location>
</feature>
<reference evidence="2" key="1">
    <citation type="submission" date="2016-09" db="EMBL/GenBank/DDBJ databases">
        <authorList>
            <person name="Hebert L."/>
            <person name="Moumen B."/>
        </authorList>
    </citation>
    <scope>NUCLEOTIDE SEQUENCE [LARGE SCALE GENOMIC DNA]</scope>
    <source>
        <strain evidence="2">OVI</strain>
    </source>
</reference>
<name>A0A1G4I3J3_TRYEQ</name>
<sequence>MMSSATLSDVETLENIPRGAPIGGSGIVSGTASEGSSRGAERSTVANVSEDGERGRREEEEDRKPLIMDQSVIMDEEPYISPAKAKKISWKCGLCGYYVLAMDHNGNPLELTNSPSGEPLPMSCPRCMLLHHDWEPAVPFDDFNNHANIRSKQSNSYVISDQKSGKQAGFVPARTPAERDLKKTSADITRILQEVEDRWRNYAPRESPTSREQGPKGRLMAYYCDKCNRELLRMDQYGELVPMVSDKEGKPLPIVCPGCKEEHSEWVVRPFTVTR</sequence>
<dbReference type="Proteomes" id="UP000195570">
    <property type="component" value="Unassembled WGS sequence"/>
</dbReference>
<dbReference type="AlphaFoldDB" id="A0A1G4I3J3"/>
<dbReference type="GeneID" id="92381111"/>